<organism evidence="2 3">
    <name type="scientific">Swaminathania salitolerans</name>
    <dbReference type="NCBI Taxonomy" id="182838"/>
    <lineage>
        <taxon>Bacteria</taxon>
        <taxon>Pseudomonadati</taxon>
        <taxon>Pseudomonadota</taxon>
        <taxon>Alphaproteobacteria</taxon>
        <taxon>Acetobacterales</taxon>
        <taxon>Acetobacteraceae</taxon>
        <taxon>Swaminathania</taxon>
    </lineage>
</organism>
<reference evidence="2 3" key="1">
    <citation type="submission" date="2019-07" db="EMBL/GenBank/DDBJ databases">
        <title>Whole genome shotgun sequence of Swaminathania salitolerans NBRC 104436.</title>
        <authorList>
            <person name="Hosoyama A."/>
            <person name="Uohara A."/>
            <person name="Ohji S."/>
            <person name="Ichikawa N."/>
        </authorList>
    </citation>
    <scope>NUCLEOTIDE SEQUENCE [LARGE SCALE GENOMIC DNA]</scope>
    <source>
        <strain evidence="2 3">NBRC 104436</strain>
    </source>
</reference>
<proteinExistence type="inferred from homology"/>
<sequence>MTELKERAHRMTACLEEALKPELLQLRDDSKRHARHAGRQGIEGDETHFTLTIVSTQFSGLSPVARHRMVNALLAKEFESGMHSLSLTLTAPGEK</sequence>
<dbReference type="Gene3D" id="3.30.300.90">
    <property type="entry name" value="BolA-like"/>
    <property type="match status" value="1"/>
</dbReference>
<evidence type="ECO:0000313" key="2">
    <source>
        <dbReference type="EMBL" id="GEL02127.1"/>
    </source>
</evidence>
<keyword evidence="3" id="KW-1185">Reference proteome</keyword>
<dbReference type="GO" id="GO:0016226">
    <property type="term" value="P:iron-sulfur cluster assembly"/>
    <property type="evidence" value="ECO:0007669"/>
    <property type="project" value="TreeGrafter"/>
</dbReference>
<dbReference type="Proteomes" id="UP000321405">
    <property type="component" value="Unassembled WGS sequence"/>
</dbReference>
<name>A0A511BP83_9PROT</name>
<dbReference type="InterPro" id="IPR002634">
    <property type="entry name" value="BolA"/>
</dbReference>
<dbReference type="PIRSF" id="PIRSF003113">
    <property type="entry name" value="BolA"/>
    <property type="match status" value="1"/>
</dbReference>
<dbReference type="Pfam" id="PF01722">
    <property type="entry name" value="BolA"/>
    <property type="match status" value="1"/>
</dbReference>
<accession>A0A511BP83</accession>
<dbReference type="AlphaFoldDB" id="A0A511BP83"/>
<dbReference type="RefSeq" id="WP_147093201.1">
    <property type="nucleotide sequence ID" value="NZ_BJVC01000002.1"/>
</dbReference>
<dbReference type="InterPro" id="IPR036065">
    <property type="entry name" value="BolA-like_sf"/>
</dbReference>
<protein>
    <submittedName>
        <fullName evidence="2">BolA family transcriptional regulator</fullName>
    </submittedName>
</protein>
<dbReference type="SUPFAM" id="SSF82657">
    <property type="entry name" value="BolA-like"/>
    <property type="match status" value="1"/>
</dbReference>
<gene>
    <name evidence="2" type="ORF">SSA02_12900</name>
</gene>
<evidence type="ECO:0000313" key="3">
    <source>
        <dbReference type="Proteomes" id="UP000321405"/>
    </source>
</evidence>
<dbReference type="PANTHER" id="PTHR46230">
    <property type="match status" value="1"/>
</dbReference>
<evidence type="ECO:0000256" key="1">
    <source>
        <dbReference type="RuleBase" id="RU003860"/>
    </source>
</evidence>
<dbReference type="OrthoDB" id="9811118at2"/>
<comment type="similarity">
    <text evidence="1">Belongs to the BolA/IbaG family.</text>
</comment>
<dbReference type="EMBL" id="BJVC01000002">
    <property type="protein sequence ID" value="GEL02127.1"/>
    <property type="molecule type" value="Genomic_DNA"/>
</dbReference>
<comment type="caution">
    <text evidence="2">The sequence shown here is derived from an EMBL/GenBank/DDBJ whole genome shotgun (WGS) entry which is preliminary data.</text>
</comment>
<dbReference type="PANTHER" id="PTHR46230:SF7">
    <property type="entry name" value="BOLA-LIKE PROTEIN 1"/>
    <property type="match status" value="1"/>
</dbReference>